<dbReference type="EMBL" id="NRSJ01000015">
    <property type="protein sequence ID" value="MBK1704895.1"/>
    <property type="molecule type" value="Genomic_DNA"/>
</dbReference>
<dbReference type="GO" id="GO:0006420">
    <property type="term" value="P:arginyl-tRNA aminoacylation"/>
    <property type="evidence" value="ECO:0007669"/>
    <property type="project" value="InterPro"/>
</dbReference>
<dbReference type="Pfam" id="PF02092">
    <property type="entry name" value="tRNA_synt_2f"/>
    <property type="match status" value="1"/>
</dbReference>
<evidence type="ECO:0000256" key="7">
    <source>
        <dbReference type="ARBA" id="ARBA00022840"/>
    </source>
</evidence>
<dbReference type="HAMAP" id="MF_00255">
    <property type="entry name" value="Gly_tRNA_synth_beta"/>
    <property type="match status" value="1"/>
</dbReference>
<comment type="catalytic activity">
    <reaction evidence="10 11">
        <text>tRNA(Gly) + glycine + ATP = glycyl-tRNA(Gly) + AMP + diphosphate</text>
        <dbReference type="Rhea" id="RHEA:16013"/>
        <dbReference type="Rhea" id="RHEA-COMP:9664"/>
        <dbReference type="Rhea" id="RHEA-COMP:9683"/>
        <dbReference type="ChEBI" id="CHEBI:30616"/>
        <dbReference type="ChEBI" id="CHEBI:33019"/>
        <dbReference type="ChEBI" id="CHEBI:57305"/>
        <dbReference type="ChEBI" id="CHEBI:78442"/>
        <dbReference type="ChEBI" id="CHEBI:78522"/>
        <dbReference type="ChEBI" id="CHEBI:456215"/>
        <dbReference type="EC" id="6.1.1.14"/>
    </reaction>
</comment>
<dbReference type="InterPro" id="IPR015944">
    <property type="entry name" value="Gly-tRNA-synth_bsu"/>
</dbReference>
<dbReference type="SMART" id="SM00836">
    <property type="entry name" value="DALR_1"/>
    <property type="match status" value="1"/>
</dbReference>
<accession>A0AAJ0U423</accession>
<proteinExistence type="inferred from homology"/>
<keyword evidence="14" id="KW-1185">Reference proteome</keyword>
<keyword evidence="5 11" id="KW-0436">Ligase</keyword>
<evidence type="ECO:0000256" key="6">
    <source>
        <dbReference type="ARBA" id="ARBA00022741"/>
    </source>
</evidence>
<keyword evidence="7 11" id="KW-0067">ATP-binding</keyword>
<dbReference type="Pfam" id="PF05746">
    <property type="entry name" value="DALR_1"/>
    <property type="match status" value="1"/>
</dbReference>
<comment type="caution">
    <text evidence="13">The sequence shown here is derived from an EMBL/GenBank/DDBJ whole genome shotgun (WGS) entry which is preliminary data.</text>
</comment>
<protein>
    <recommendedName>
        <fullName evidence="11">Glycine--tRNA ligase beta subunit</fullName>
        <ecNumber evidence="11">6.1.1.14</ecNumber>
    </recommendedName>
    <alternativeName>
        <fullName evidence="11">Glycyl-tRNA synthetase beta subunit</fullName>
        <shortName evidence="11">GlyRS</shortName>
    </alternativeName>
</protein>
<dbReference type="GO" id="GO:0006426">
    <property type="term" value="P:glycyl-tRNA aminoacylation"/>
    <property type="evidence" value="ECO:0007669"/>
    <property type="project" value="UniProtKB-UniRule"/>
</dbReference>
<comment type="subunit">
    <text evidence="3 11">Tetramer of two alpha and two beta subunits.</text>
</comment>
<organism evidence="13 14">
    <name type="scientific">Halochromatium glycolicum</name>
    <dbReference type="NCBI Taxonomy" id="85075"/>
    <lineage>
        <taxon>Bacteria</taxon>
        <taxon>Pseudomonadati</taxon>
        <taxon>Pseudomonadota</taxon>
        <taxon>Gammaproteobacteria</taxon>
        <taxon>Chromatiales</taxon>
        <taxon>Chromatiaceae</taxon>
        <taxon>Halochromatium</taxon>
    </lineage>
</organism>
<evidence type="ECO:0000256" key="11">
    <source>
        <dbReference type="HAMAP-Rule" id="MF_00255"/>
    </source>
</evidence>
<dbReference type="PANTHER" id="PTHR30075:SF2">
    <property type="entry name" value="GLYCINE--TRNA LIGASE, CHLOROPLASTIC_MITOCHONDRIAL 2"/>
    <property type="match status" value="1"/>
</dbReference>
<gene>
    <name evidence="11" type="primary">glyS</name>
    <name evidence="13" type="ORF">CKO40_10175</name>
</gene>
<dbReference type="SUPFAM" id="SSF109604">
    <property type="entry name" value="HD-domain/PDEase-like"/>
    <property type="match status" value="1"/>
</dbReference>
<dbReference type="Proteomes" id="UP001296776">
    <property type="component" value="Unassembled WGS sequence"/>
</dbReference>
<name>A0AAJ0U423_9GAMM</name>
<dbReference type="EC" id="6.1.1.14" evidence="11"/>
<dbReference type="GO" id="GO:0004820">
    <property type="term" value="F:glycine-tRNA ligase activity"/>
    <property type="evidence" value="ECO:0007669"/>
    <property type="project" value="UniProtKB-UniRule"/>
</dbReference>
<dbReference type="InterPro" id="IPR008909">
    <property type="entry name" value="DALR_anticod-bd"/>
</dbReference>
<evidence type="ECO:0000256" key="3">
    <source>
        <dbReference type="ARBA" id="ARBA00011209"/>
    </source>
</evidence>
<reference evidence="13" key="2">
    <citation type="journal article" date="2020" name="Microorganisms">
        <title>Osmotic Adaptation and Compatible Solute Biosynthesis of Phototrophic Bacteria as Revealed from Genome Analyses.</title>
        <authorList>
            <person name="Imhoff J.F."/>
            <person name="Rahn T."/>
            <person name="Kunzel S."/>
            <person name="Keller A."/>
            <person name="Neulinger S.C."/>
        </authorList>
    </citation>
    <scope>NUCLEOTIDE SEQUENCE</scope>
    <source>
        <strain evidence="13">DSM 11080</strain>
    </source>
</reference>
<evidence type="ECO:0000256" key="9">
    <source>
        <dbReference type="ARBA" id="ARBA00023146"/>
    </source>
</evidence>
<comment type="similarity">
    <text evidence="2 11">Belongs to the class-II aminoacyl-tRNA synthetase family.</text>
</comment>
<comment type="subcellular location">
    <subcellularLocation>
        <location evidence="1 11">Cytoplasm</location>
    </subcellularLocation>
</comment>
<dbReference type="NCBIfam" id="TIGR00211">
    <property type="entry name" value="glyS"/>
    <property type="match status" value="1"/>
</dbReference>
<evidence type="ECO:0000256" key="2">
    <source>
        <dbReference type="ARBA" id="ARBA00008226"/>
    </source>
</evidence>
<dbReference type="PRINTS" id="PR01045">
    <property type="entry name" value="TRNASYNTHGB"/>
</dbReference>
<keyword evidence="4 11" id="KW-0963">Cytoplasm</keyword>
<feature type="domain" description="DALR anticodon binding" evidence="12">
    <location>
        <begin position="591"/>
        <end position="694"/>
    </location>
</feature>
<sequence>MNGGERADLLVEIGTEELPPAALERLALAFRDGLLARLDDARLEHGAARVYATPRRLAVLIEAVASVQPDETSVRRGPAVQAAFDADGQPTKAALGFARSCGVEIDALGREETEKGAWLRFEQRVSGERAMALLPALVERALAELPIPKRMRWGASDVEFVRPVHWVLGLFGSALIPGRVLGLEIGRTTRGHRFHAPEPLPLETPDDYPEGLRRAWVEPELEARRASIRRQVEALADEAGGQAAIDPDVLDEVTALCEWPQALLGRFDPGFLEVPPEVLIETMQANQKYFPVLDDTGRLLPCFIAVSNIESAQPDQVRAGNERVIRPRFADAKFFWEQDRRIPLGERVDELKGIVFQHRLGTLREKAERIARLATWIAERTDAPVAEAGRAARLAKCDLVTAMVGEFGSLQGVMGRYYAEHAGEPPSVAAAIEQHYWPRQAGDRLPDQPVARAVAIADRVDTLLGIFAIGERPTGVKDPYGLRRAAIGVLRILIETPLDLDLRKLLGEAAQGYQGSVDASGCIDEAFDYCIDRLKRYYAEAEPGRRARADVVASVLALGIGEPFDIDRRIQAVGRFRNRPEAAALAAANKRTRNILRKAPPDAIGARVDQELLQDSAEQGLVEQLEATIERLEPLLEGRDYDAVLGALAGLRDALDRFFDEVMVMADDPRIRGNRLAVLRQTEQLFLNVADLSLLQE</sequence>
<evidence type="ECO:0000256" key="1">
    <source>
        <dbReference type="ARBA" id="ARBA00004496"/>
    </source>
</evidence>
<evidence type="ECO:0000256" key="10">
    <source>
        <dbReference type="ARBA" id="ARBA00047937"/>
    </source>
</evidence>
<keyword evidence="9 11" id="KW-0030">Aminoacyl-tRNA synthetase</keyword>
<evidence type="ECO:0000313" key="14">
    <source>
        <dbReference type="Proteomes" id="UP001296776"/>
    </source>
</evidence>
<dbReference type="RefSeq" id="WP_200346101.1">
    <property type="nucleotide sequence ID" value="NZ_NRSJ01000015.1"/>
</dbReference>
<evidence type="ECO:0000256" key="5">
    <source>
        <dbReference type="ARBA" id="ARBA00022598"/>
    </source>
</evidence>
<dbReference type="GO" id="GO:0005829">
    <property type="term" value="C:cytosol"/>
    <property type="evidence" value="ECO:0007669"/>
    <property type="project" value="TreeGrafter"/>
</dbReference>
<dbReference type="GO" id="GO:0005524">
    <property type="term" value="F:ATP binding"/>
    <property type="evidence" value="ECO:0007669"/>
    <property type="project" value="UniProtKB-UniRule"/>
</dbReference>
<dbReference type="GO" id="GO:0004814">
    <property type="term" value="F:arginine-tRNA ligase activity"/>
    <property type="evidence" value="ECO:0007669"/>
    <property type="project" value="InterPro"/>
</dbReference>
<evidence type="ECO:0000256" key="4">
    <source>
        <dbReference type="ARBA" id="ARBA00022490"/>
    </source>
</evidence>
<reference evidence="13" key="1">
    <citation type="submission" date="2017-08" db="EMBL/GenBank/DDBJ databases">
        <authorList>
            <person name="Imhoff J.F."/>
            <person name="Rahn T."/>
            <person name="Kuenzel S."/>
            <person name="Neulinger S.C."/>
        </authorList>
    </citation>
    <scope>NUCLEOTIDE SEQUENCE</scope>
    <source>
        <strain evidence="13">DSM 11080</strain>
    </source>
</reference>
<evidence type="ECO:0000259" key="12">
    <source>
        <dbReference type="SMART" id="SM00836"/>
    </source>
</evidence>
<evidence type="ECO:0000256" key="8">
    <source>
        <dbReference type="ARBA" id="ARBA00022917"/>
    </source>
</evidence>
<dbReference type="PANTHER" id="PTHR30075">
    <property type="entry name" value="GLYCYL-TRNA SYNTHETASE"/>
    <property type="match status" value="1"/>
</dbReference>
<evidence type="ECO:0000313" key="13">
    <source>
        <dbReference type="EMBL" id="MBK1704895.1"/>
    </source>
</evidence>
<dbReference type="AlphaFoldDB" id="A0AAJ0U423"/>
<keyword evidence="6 11" id="KW-0547">Nucleotide-binding</keyword>
<dbReference type="InterPro" id="IPR006194">
    <property type="entry name" value="Gly-tRNA-synth_heterodimer"/>
</dbReference>
<keyword evidence="8 11" id="KW-0648">Protein biosynthesis</keyword>
<dbReference type="PROSITE" id="PS50861">
    <property type="entry name" value="AA_TRNA_LIGASE_II_GLYAB"/>
    <property type="match status" value="1"/>
</dbReference>